<comment type="caution">
    <text evidence="1">The sequence shown here is derived from an EMBL/GenBank/DDBJ whole genome shotgun (WGS) entry which is preliminary data.</text>
</comment>
<reference evidence="1" key="2">
    <citation type="journal article" date="2021" name="Genome Biol. Evol.">
        <title>Developing a high-quality reference genome for a parasitic bivalve with doubly uniparental inheritance (Bivalvia: Unionida).</title>
        <authorList>
            <person name="Smith C.H."/>
        </authorList>
    </citation>
    <scope>NUCLEOTIDE SEQUENCE</scope>
    <source>
        <strain evidence="1">CHS0354</strain>
        <tissue evidence="1">Mantle</tissue>
    </source>
</reference>
<dbReference type="Proteomes" id="UP001195483">
    <property type="component" value="Unassembled WGS sequence"/>
</dbReference>
<sequence>MIGEYKQLKSHRVDSDVTCLPWLVTREYQTTTSLKLSLLPSEVVNIQHKDVNNLSLYQHRIDLPGCSVGNKGTIISK</sequence>
<accession>A0AAE0T8N5</accession>
<organism evidence="1 2">
    <name type="scientific">Potamilus streckersoni</name>
    <dbReference type="NCBI Taxonomy" id="2493646"/>
    <lineage>
        <taxon>Eukaryota</taxon>
        <taxon>Metazoa</taxon>
        <taxon>Spiralia</taxon>
        <taxon>Lophotrochozoa</taxon>
        <taxon>Mollusca</taxon>
        <taxon>Bivalvia</taxon>
        <taxon>Autobranchia</taxon>
        <taxon>Heteroconchia</taxon>
        <taxon>Palaeoheterodonta</taxon>
        <taxon>Unionida</taxon>
        <taxon>Unionoidea</taxon>
        <taxon>Unionidae</taxon>
        <taxon>Ambleminae</taxon>
        <taxon>Lampsilini</taxon>
        <taxon>Potamilus</taxon>
    </lineage>
</organism>
<feature type="non-terminal residue" evidence="1">
    <location>
        <position position="77"/>
    </location>
</feature>
<protein>
    <submittedName>
        <fullName evidence="1">Uncharacterized protein</fullName>
    </submittedName>
</protein>
<dbReference type="AlphaFoldDB" id="A0AAE0T8N5"/>
<reference evidence="1" key="1">
    <citation type="journal article" date="2021" name="Genome Biol. Evol.">
        <title>A High-Quality Reference Genome for a Parasitic Bivalve with Doubly Uniparental Inheritance (Bivalvia: Unionida).</title>
        <authorList>
            <person name="Smith C.H."/>
        </authorList>
    </citation>
    <scope>NUCLEOTIDE SEQUENCE</scope>
    <source>
        <strain evidence="1">CHS0354</strain>
    </source>
</reference>
<gene>
    <name evidence="1" type="ORF">CHS0354_040972</name>
</gene>
<proteinExistence type="predicted"/>
<reference evidence="1" key="3">
    <citation type="submission" date="2023-05" db="EMBL/GenBank/DDBJ databases">
        <authorList>
            <person name="Smith C.H."/>
        </authorList>
    </citation>
    <scope>NUCLEOTIDE SEQUENCE</scope>
    <source>
        <strain evidence="1">CHS0354</strain>
        <tissue evidence="1">Mantle</tissue>
    </source>
</reference>
<name>A0AAE0T8N5_9BIVA</name>
<keyword evidence="2" id="KW-1185">Reference proteome</keyword>
<dbReference type="EMBL" id="JAEAOA010002343">
    <property type="protein sequence ID" value="KAK3605374.1"/>
    <property type="molecule type" value="Genomic_DNA"/>
</dbReference>
<evidence type="ECO:0000313" key="2">
    <source>
        <dbReference type="Proteomes" id="UP001195483"/>
    </source>
</evidence>
<evidence type="ECO:0000313" key="1">
    <source>
        <dbReference type="EMBL" id="KAK3605374.1"/>
    </source>
</evidence>